<keyword evidence="2" id="KW-1185">Reference proteome</keyword>
<gene>
    <name evidence="1" type="ORF">M9H77_05212</name>
</gene>
<sequence>MVRPSGRGGDGDLGPVTDRTGRVEGRTVTASSRGVRGRDSTSDLPATPTHLGFHHGTGEPGSFAQPPAIPFRSRPPLQPHLFHTPMPYEPYRSTQLSSHPTNTPIHVAPVAHSSGSDGRPRHGKGKGLTDSFMPVMSLAEGDPVDPELIPSYGGHVAGPIWREQDRGSLKFRSSYMALTSWELTDGHVRPLASRSMLGYKNENKLLDIRLRLDVMTTDEPQEARRPPNNRMYVLMNTFTWNSVPAIPPSSCTDNYMGWYLPRSHPSIQNPENIPSGFHLLVAPVMPPQALLDLIAREATREDLEDSEFRRMVRDLLRKHYRAP</sequence>
<comment type="caution">
    <text evidence="1">The sequence shown here is derived from an EMBL/GenBank/DDBJ whole genome shotgun (WGS) entry which is preliminary data.</text>
</comment>
<evidence type="ECO:0000313" key="2">
    <source>
        <dbReference type="Proteomes" id="UP001060085"/>
    </source>
</evidence>
<dbReference type="Proteomes" id="UP001060085">
    <property type="component" value="Linkage Group LG01"/>
</dbReference>
<organism evidence="1 2">
    <name type="scientific">Catharanthus roseus</name>
    <name type="common">Madagascar periwinkle</name>
    <name type="synonym">Vinca rosea</name>
    <dbReference type="NCBI Taxonomy" id="4058"/>
    <lineage>
        <taxon>Eukaryota</taxon>
        <taxon>Viridiplantae</taxon>
        <taxon>Streptophyta</taxon>
        <taxon>Embryophyta</taxon>
        <taxon>Tracheophyta</taxon>
        <taxon>Spermatophyta</taxon>
        <taxon>Magnoliopsida</taxon>
        <taxon>eudicotyledons</taxon>
        <taxon>Gunneridae</taxon>
        <taxon>Pentapetalae</taxon>
        <taxon>asterids</taxon>
        <taxon>lamiids</taxon>
        <taxon>Gentianales</taxon>
        <taxon>Apocynaceae</taxon>
        <taxon>Rauvolfioideae</taxon>
        <taxon>Vinceae</taxon>
        <taxon>Catharanthinae</taxon>
        <taxon>Catharanthus</taxon>
    </lineage>
</organism>
<dbReference type="EMBL" id="CM044701">
    <property type="protein sequence ID" value="KAI5683984.1"/>
    <property type="molecule type" value="Genomic_DNA"/>
</dbReference>
<reference evidence="2" key="1">
    <citation type="journal article" date="2023" name="Nat. Plants">
        <title>Single-cell RNA sequencing provides a high-resolution roadmap for understanding the multicellular compartmentation of specialized metabolism.</title>
        <authorList>
            <person name="Sun S."/>
            <person name="Shen X."/>
            <person name="Li Y."/>
            <person name="Li Y."/>
            <person name="Wang S."/>
            <person name="Li R."/>
            <person name="Zhang H."/>
            <person name="Shen G."/>
            <person name="Guo B."/>
            <person name="Wei J."/>
            <person name="Xu J."/>
            <person name="St-Pierre B."/>
            <person name="Chen S."/>
            <person name="Sun C."/>
        </authorList>
    </citation>
    <scope>NUCLEOTIDE SEQUENCE [LARGE SCALE GENOMIC DNA]</scope>
</reference>
<name>A0ACC0CGQ8_CATRO</name>
<proteinExistence type="predicted"/>
<protein>
    <submittedName>
        <fullName evidence="1">Uncharacterized protein</fullName>
    </submittedName>
</protein>
<accession>A0ACC0CGQ8</accession>
<evidence type="ECO:0000313" key="1">
    <source>
        <dbReference type="EMBL" id="KAI5683984.1"/>
    </source>
</evidence>